<gene>
    <name evidence="3" type="ORF">N7460_002862</name>
</gene>
<reference evidence="3" key="2">
    <citation type="submission" date="2023-01" db="EMBL/GenBank/DDBJ databases">
        <authorList>
            <person name="Petersen C."/>
        </authorList>
    </citation>
    <scope>NUCLEOTIDE SEQUENCE</scope>
    <source>
        <strain evidence="3">IBT 15450</strain>
    </source>
</reference>
<sequence>MNVEQCIREVGIHSGRMPGFLFAYYLADNKEPCLDMMKTSHLLLMTDWAYFVVSGFKTKPGVVILIRRKLFVRVDRSQLISHGKSSIGRLLYKIHIWHSTADVEACWPFYGILSAVDGEIETWRKIVASNPEPKWKLCSQTLS</sequence>
<proteinExistence type="predicted"/>
<keyword evidence="4" id="KW-1185">Reference proteome</keyword>
<evidence type="ECO:0000313" key="3">
    <source>
        <dbReference type="EMBL" id="KAJ6052328.1"/>
    </source>
</evidence>
<evidence type="ECO:0000256" key="1">
    <source>
        <dbReference type="ARBA" id="ARBA00022723"/>
    </source>
</evidence>
<dbReference type="GO" id="GO:0046872">
    <property type="term" value="F:metal ion binding"/>
    <property type="evidence" value="ECO:0007669"/>
    <property type="project" value="UniProtKB-KW"/>
</dbReference>
<keyword evidence="2" id="KW-0378">Hydrolase</keyword>
<evidence type="ECO:0000256" key="2">
    <source>
        <dbReference type="ARBA" id="ARBA00022801"/>
    </source>
</evidence>
<accession>A0AAD6IL88</accession>
<name>A0AAD6IL88_PENCN</name>
<dbReference type="GO" id="GO:0016787">
    <property type="term" value="F:hydrolase activity"/>
    <property type="evidence" value="ECO:0007669"/>
    <property type="project" value="UniProtKB-KW"/>
</dbReference>
<dbReference type="EMBL" id="JAQJZL010000002">
    <property type="protein sequence ID" value="KAJ6052328.1"/>
    <property type="molecule type" value="Genomic_DNA"/>
</dbReference>
<evidence type="ECO:0000313" key="4">
    <source>
        <dbReference type="Proteomes" id="UP001219568"/>
    </source>
</evidence>
<dbReference type="Pfam" id="PF03571">
    <property type="entry name" value="Peptidase_M49"/>
    <property type="match status" value="1"/>
</dbReference>
<dbReference type="InterPro" id="IPR039461">
    <property type="entry name" value="Peptidase_M49"/>
</dbReference>
<comment type="caution">
    <text evidence="3">The sequence shown here is derived from an EMBL/GenBank/DDBJ whole genome shotgun (WGS) entry which is preliminary data.</text>
</comment>
<keyword evidence="1" id="KW-0479">Metal-binding</keyword>
<reference evidence="3" key="1">
    <citation type="journal article" date="2023" name="IMA Fungus">
        <title>Comparative genomic study of the Penicillium genus elucidates a diverse pangenome and 15 lateral gene transfer events.</title>
        <authorList>
            <person name="Petersen C."/>
            <person name="Sorensen T."/>
            <person name="Nielsen M.R."/>
            <person name="Sondergaard T.E."/>
            <person name="Sorensen J.L."/>
            <person name="Fitzpatrick D.A."/>
            <person name="Frisvad J.C."/>
            <person name="Nielsen K.L."/>
        </authorList>
    </citation>
    <scope>NUCLEOTIDE SEQUENCE</scope>
    <source>
        <strain evidence="3">IBT 15450</strain>
    </source>
</reference>
<protein>
    <submittedName>
        <fullName evidence="3">Dipeptidyl-peptidase 3</fullName>
    </submittedName>
</protein>
<dbReference type="AlphaFoldDB" id="A0AAD6IL88"/>
<organism evidence="3 4">
    <name type="scientific">Penicillium canescens</name>
    <dbReference type="NCBI Taxonomy" id="5083"/>
    <lineage>
        <taxon>Eukaryota</taxon>
        <taxon>Fungi</taxon>
        <taxon>Dikarya</taxon>
        <taxon>Ascomycota</taxon>
        <taxon>Pezizomycotina</taxon>
        <taxon>Eurotiomycetes</taxon>
        <taxon>Eurotiomycetidae</taxon>
        <taxon>Eurotiales</taxon>
        <taxon>Aspergillaceae</taxon>
        <taxon>Penicillium</taxon>
    </lineage>
</organism>
<dbReference type="Proteomes" id="UP001219568">
    <property type="component" value="Unassembled WGS sequence"/>
</dbReference>